<keyword evidence="4" id="KW-0479">Metal-binding</keyword>
<dbReference type="Pfam" id="PF07992">
    <property type="entry name" value="Pyr_redox_2"/>
    <property type="match status" value="1"/>
</dbReference>
<evidence type="ECO:0000259" key="9">
    <source>
        <dbReference type="PROSITE" id="PS51379"/>
    </source>
</evidence>
<evidence type="ECO:0000256" key="8">
    <source>
        <dbReference type="ARBA" id="ARBA00023014"/>
    </source>
</evidence>
<feature type="domain" description="4Fe-4S ferredoxin-type" evidence="9">
    <location>
        <begin position="941"/>
        <end position="970"/>
    </location>
</feature>
<keyword evidence="5" id="KW-0274">FAD</keyword>
<dbReference type="PROSITE" id="PS51379">
    <property type="entry name" value="4FE4S_FER_2"/>
    <property type="match status" value="4"/>
</dbReference>
<reference evidence="10" key="1">
    <citation type="submission" date="2018-06" db="EMBL/GenBank/DDBJ databases">
        <authorList>
            <person name="Zhirakovskaya E."/>
        </authorList>
    </citation>
    <scope>NUCLEOTIDE SEQUENCE</scope>
</reference>
<organism evidence="10">
    <name type="scientific">hydrothermal vent metagenome</name>
    <dbReference type="NCBI Taxonomy" id="652676"/>
    <lineage>
        <taxon>unclassified sequences</taxon>
        <taxon>metagenomes</taxon>
        <taxon>ecological metagenomes</taxon>
    </lineage>
</organism>
<evidence type="ECO:0000256" key="7">
    <source>
        <dbReference type="ARBA" id="ARBA00023004"/>
    </source>
</evidence>
<dbReference type="Gene3D" id="3.40.50.720">
    <property type="entry name" value="NAD(P)-binding Rossmann-like Domain"/>
    <property type="match status" value="1"/>
</dbReference>
<dbReference type="Pfam" id="PF14697">
    <property type="entry name" value="Fer4_21"/>
    <property type="match status" value="1"/>
</dbReference>
<dbReference type="PANTHER" id="PTHR43498:SF1">
    <property type="entry name" value="COB--COM HETERODISULFIDE REDUCTASE IRON-SULFUR SUBUNIT A"/>
    <property type="match status" value="1"/>
</dbReference>
<sequence length="1035" mass="112030">MNEVHPSGPADRQGSVLVVGGGVAGVQAALDLTALGFKVYLLEKTAAIGGVMARLDKTFPTNDCSLCILAPKLVEAGRDPNIEILTKSELLELKGEAGNFTARLRRKSRFVDEETCTGCGLCTLYCLKQIGDDFNENLSLVHAIHIDYAQAVPASYHIDPQACLQLNHDTCGLCAVVCRAGAIRFGGREEIIDIRVGSVVLAPGFGRVGSEVLRQYGWGRFRDVISAFEHERLMCASGPTGGEILRPSDGRHPRKIAFLQCIGSRDERCGNNYCSSVCCMYAIKQATLAREHDPAAEITLFFLDIRTHGKGFDAARERATRANNFRIIYARPPRVEDVFDGRLLLTWVDEGGRHRFEKFDLVVLSQGLEAPDDAKGLRQACGIELNRYDFAATETYTPLQTSRPGVYVIGAFQGPKDIPDSVTQAGGAAGLCSGLLAAARNTETVQAEYPAERDISEEEVRIGVFVCHCGINIGGVVDVPAVTAYAGTLPGVTYATDNLYSCSQDTQKLLVDIIREQRLNRIVVAACTPRTHEPLFQATLRDAGLNRSLFEMANIRDQCSWVHMQEPEKATLKAMDLVRMAVAKAACLVPLAEQQLPVIPSALVVGGGLAGLTAALAIAGQGYECTLVEQGRELGGRGLLLSADRHGADPGREIKDLINRVRKNQRITVHTGASIAAISGYVGSFTTTLALSGQSVVVNHGVVVIATGGRPYTPKKYRYGESDRVLTQMDLEKRLAAKRSLAAKIKQVVMIQCVGSRGEDLSYCSRVCCGQALKNALRLKKLRPDLAVTVYYRDMRAYGFLEDDYREARQLGVIFCRYRPDRPPVVSPGRARSSPLKVKAFDTLLGEDIELDADMLVLSVGIEPEDTGGLARMLKVPLTAEKFFLEAHVKLRPVDLAVDGVYVCGLAHGPKTMDESIAQAQAAAGRACQPLARGSITPEPVVSQIDAAACIGCGACEMFCPYKAIEMYQEGKMRKARTITASCKGCGICAARCPSMAVDMGRFSLHSIQAQIRAFGSPVDQSTEPQGEEDVLCNV</sequence>
<name>A0A3B0VZ82_9ZZZZ</name>
<accession>A0A3B0VZ82</accession>
<keyword evidence="3" id="KW-0004">4Fe-4S</keyword>
<evidence type="ECO:0000313" key="10">
    <source>
        <dbReference type="EMBL" id="VAW37596.1"/>
    </source>
</evidence>
<keyword evidence="6" id="KW-0560">Oxidoreductase</keyword>
<evidence type="ECO:0000256" key="4">
    <source>
        <dbReference type="ARBA" id="ARBA00022723"/>
    </source>
</evidence>
<evidence type="ECO:0000256" key="6">
    <source>
        <dbReference type="ARBA" id="ARBA00023002"/>
    </source>
</evidence>
<dbReference type="SUPFAM" id="SSF51971">
    <property type="entry name" value="Nucleotide-binding domain"/>
    <property type="match status" value="2"/>
</dbReference>
<evidence type="ECO:0000256" key="3">
    <source>
        <dbReference type="ARBA" id="ARBA00022485"/>
    </source>
</evidence>
<dbReference type="PROSITE" id="PS00198">
    <property type="entry name" value="4FE4S_FER_1"/>
    <property type="match status" value="2"/>
</dbReference>
<dbReference type="InterPro" id="IPR017896">
    <property type="entry name" value="4Fe4S_Fe-S-bd"/>
</dbReference>
<dbReference type="PANTHER" id="PTHR43498">
    <property type="entry name" value="FERREDOXIN:COB-COM HETERODISULFIDE REDUCTASE SUBUNIT A"/>
    <property type="match status" value="1"/>
</dbReference>
<protein>
    <submittedName>
        <fullName evidence="10">Heterodisulfide reductase, subunit A/methylviologen reducing hydrogenase, subunit delta</fullName>
    </submittedName>
</protein>
<dbReference type="EMBL" id="UOEY01000045">
    <property type="protein sequence ID" value="VAW37596.1"/>
    <property type="molecule type" value="Genomic_DNA"/>
</dbReference>
<dbReference type="Gene3D" id="3.30.70.20">
    <property type="match status" value="2"/>
</dbReference>
<dbReference type="Pfam" id="PF12831">
    <property type="entry name" value="FAD_oxidored"/>
    <property type="match status" value="1"/>
</dbReference>
<dbReference type="GO" id="GO:0046872">
    <property type="term" value="F:metal ion binding"/>
    <property type="evidence" value="ECO:0007669"/>
    <property type="project" value="UniProtKB-KW"/>
</dbReference>
<dbReference type="AlphaFoldDB" id="A0A3B0VZ82"/>
<feature type="domain" description="4Fe-4S ferredoxin-type" evidence="9">
    <location>
        <begin position="974"/>
        <end position="1003"/>
    </location>
</feature>
<dbReference type="InterPro" id="IPR036188">
    <property type="entry name" value="FAD/NAD-bd_sf"/>
</dbReference>
<keyword evidence="5" id="KW-0285">Flavoprotein</keyword>
<dbReference type="SUPFAM" id="SSF54862">
    <property type="entry name" value="4Fe-4S ferredoxins"/>
    <property type="match status" value="2"/>
</dbReference>
<evidence type="ECO:0000256" key="5">
    <source>
        <dbReference type="ARBA" id="ARBA00022827"/>
    </source>
</evidence>
<evidence type="ECO:0000256" key="2">
    <source>
        <dbReference type="ARBA" id="ARBA00006561"/>
    </source>
</evidence>
<dbReference type="GO" id="GO:0051539">
    <property type="term" value="F:4 iron, 4 sulfur cluster binding"/>
    <property type="evidence" value="ECO:0007669"/>
    <property type="project" value="UniProtKB-KW"/>
</dbReference>
<dbReference type="PRINTS" id="PR00411">
    <property type="entry name" value="PNDRDTASEI"/>
</dbReference>
<dbReference type="Gene3D" id="3.50.50.60">
    <property type="entry name" value="FAD/NAD(P)-binding domain"/>
    <property type="match status" value="1"/>
</dbReference>
<dbReference type="InterPro" id="IPR023753">
    <property type="entry name" value="FAD/NAD-binding_dom"/>
</dbReference>
<comment type="similarity">
    <text evidence="2">Belongs to the HdrA family.</text>
</comment>
<gene>
    <name evidence="10" type="ORF">MNBD_DELTA04-304</name>
</gene>
<evidence type="ECO:0000256" key="1">
    <source>
        <dbReference type="ARBA" id="ARBA00001974"/>
    </source>
</evidence>
<dbReference type="InterPro" id="IPR017900">
    <property type="entry name" value="4Fe4S_Fe_S_CS"/>
</dbReference>
<keyword evidence="7" id="KW-0408">Iron</keyword>
<keyword evidence="8" id="KW-0411">Iron-sulfur</keyword>
<comment type="cofactor">
    <cofactor evidence="1">
        <name>FAD</name>
        <dbReference type="ChEBI" id="CHEBI:57692"/>
    </cofactor>
</comment>
<feature type="domain" description="4Fe-4S ferredoxin-type" evidence="9">
    <location>
        <begin position="154"/>
        <end position="188"/>
    </location>
</feature>
<feature type="domain" description="4Fe-4S ferredoxin-type" evidence="9">
    <location>
        <begin position="107"/>
        <end position="137"/>
    </location>
</feature>
<proteinExistence type="inferred from homology"/>
<dbReference type="InterPro" id="IPR039650">
    <property type="entry name" value="HdrA-like"/>
</dbReference>
<dbReference type="GO" id="GO:0016491">
    <property type="term" value="F:oxidoreductase activity"/>
    <property type="evidence" value="ECO:0007669"/>
    <property type="project" value="UniProtKB-KW"/>
</dbReference>